<evidence type="ECO:0000313" key="3">
    <source>
        <dbReference type="Proteomes" id="UP000646827"/>
    </source>
</evidence>
<reference evidence="2 3" key="1">
    <citation type="submission" date="2020-12" db="EMBL/GenBank/DDBJ databases">
        <title>Metabolic potential, ecology and presence of endohyphal bacteria is reflected in genomic diversity of Mucoromycotina.</title>
        <authorList>
            <person name="Muszewska A."/>
            <person name="Okrasinska A."/>
            <person name="Steczkiewicz K."/>
            <person name="Drgas O."/>
            <person name="Orlowska M."/>
            <person name="Perlinska-Lenart U."/>
            <person name="Aleksandrzak-Piekarczyk T."/>
            <person name="Szatraj K."/>
            <person name="Zielenkiewicz U."/>
            <person name="Pilsyk S."/>
            <person name="Malc E."/>
            <person name="Mieczkowski P."/>
            <person name="Kruszewska J.S."/>
            <person name="Biernat P."/>
            <person name="Pawlowska J."/>
        </authorList>
    </citation>
    <scope>NUCLEOTIDE SEQUENCE [LARGE SCALE GENOMIC DNA]</scope>
    <source>
        <strain evidence="2 3">CBS 142.35</strain>
    </source>
</reference>
<name>A0A8H7S4X8_9FUNG</name>
<comment type="caution">
    <text evidence="2">The sequence shown here is derived from an EMBL/GenBank/DDBJ whole genome shotgun (WGS) entry which is preliminary data.</text>
</comment>
<dbReference type="Proteomes" id="UP000646827">
    <property type="component" value="Unassembled WGS sequence"/>
</dbReference>
<dbReference type="AlphaFoldDB" id="A0A8H7S4X8"/>
<evidence type="ECO:0000313" key="2">
    <source>
        <dbReference type="EMBL" id="KAG2221817.1"/>
    </source>
</evidence>
<dbReference type="EMBL" id="JAEPRB010000099">
    <property type="protein sequence ID" value="KAG2221817.1"/>
    <property type="molecule type" value="Genomic_DNA"/>
</dbReference>
<evidence type="ECO:0000256" key="1">
    <source>
        <dbReference type="SAM" id="MobiDB-lite"/>
    </source>
</evidence>
<sequence>MAASSSSTIAASVTFDSDLTTAPGVAFDSSHNDQDDQVLAEIPVYLSNNLSKFLYIFQYPLRNAPFDSRSGPVAARVKPKAKMVELDIPIDTRSPYYSSERGEDFAMGMNDKKIKTAYDKRMEEHEEEQLYGRTTSNKKEEELLDRMTFSSTEVPAQTKYVVGAMRDGELHLTPVHGTIQMRPAFTYIDKLDEKFKAANKRIQDVEKDEEENKKAETGKAQTLQVSMKNSEKEGHSKRNAYSMAVRNAEEEPWQPVVYYDETTQQAEMVYDGLYTQKKEELKCTTSRGDYLESLSGVKRQ</sequence>
<organism evidence="2 3">
    <name type="scientific">Circinella minor</name>
    <dbReference type="NCBI Taxonomy" id="1195481"/>
    <lineage>
        <taxon>Eukaryota</taxon>
        <taxon>Fungi</taxon>
        <taxon>Fungi incertae sedis</taxon>
        <taxon>Mucoromycota</taxon>
        <taxon>Mucoromycotina</taxon>
        <taxon>Mucoromycetes</taxon>
        <taxon>Mucorales</taxon>
        <taxon>Lichtheimiaceae</taxon>
        <taxon>Circinella</taxon>
    </lineage>
</organism>
<dbReference type="GO" id="GO:0042797">
    <property type="term" value="P:tRNA transcription by RNA polymerase III"/>
    <property type="evidence" value="ECO:0007669"/>
    <property type="project" value="TreeGrafter"/>
</dbReference>
<feature type="region of interest" description="Disordered" evidence="1">
    <location>
        <begin position="206"/>
        <end position="238"/>
    </location>
</feature>
<dbReference type="PANTHER" id="PTHR12069">
    <property type="entry name" value="DNA-DIRECTED RNA POLYMERASES III 80 KDA POLYPEPTIDE RNA POLYMERASE III SUBUNIT 5"/>
    <property type="match status" value="1"/>
</dbReference>
<proteinExistence type="predicted"/>
<keyword evidence="3" id="KW-1185">Reference proteome</keyword>
<dbReference type="InterPro" id="IPR006886">
    <property type="entry name" value="RNA_pol_III_Rpc5"/>
</dbReference>
<dbReference type="GO" id="GO:0005666">
    <property type="term" value="C:RNA polymerase III complex"/>
    <property type="evidence" value="ECO:0007669"/>
    <property type="project" value="TreeGrafter"/>
</dbReference>
<accession>A0A8H7S4X8</accession>
<dbReference type="Pfam" id="PF04801">
    <property type="entry name" value="RPC5"/>
    <property type="match status" value="1"/>
</dbReference>
<evidence type="ECO:0008006" key="4">
    <source>
        <dbReference type="Google" id="ProtNLM"/>
    </source>
</evidence>
<dbReference type="PANTHER" id="PTHR12069:SF0">
    <property type="entry name" value="DNA-DIRECTED RNA POLYMERASE III SUBUNIT RPC5"/>
    <property type="match status" value="1"/>
</dbReference>
<gene>
    <name evidence="2" type="ORF">INT45_013313</name>
</gene>
<dbReference type="OrthoDB" id="340681at2759"/>
<feature type="compositionally biased region" description="Polar residues" evidence="1">
    <location>
        <begin position="219"/>
        <end position="228"/>
    </location>
</feature>
<protein>
    <recommendedName>
        <fullName evidence="4">DNA-directed RNA polymerase III subunit RPC5</fullName>
    </recommendedName>
</protein>
<feature type="compositionally biased region" description="Basic and acidic residues" evidence="1">
    <location>
        <begin position="206"/>
        <end position="217"/>
    </location>
</feature>